<feature type="compositionally biased region" description="Polar residues" evidence="1">
    <location>
        <begin position="69"/>
        <end position="86"/>
    </location>
</feature>
<gene>
    <name evidence="2" type="ORF">E2C01_007711</name>
</gene>
<organism evidence="2 3">
    <name type="scientific">Portunus trituberculatus</name>
    <name type="common">Swimming crab</name>
    <name type="synonym">Neptunus trituberculatus</name>
    <dbReference type="NCBI Taxonomy" id="210409"/>
    <lineage>
        <taxon>Eukaryota</taxon>
        <taxon>Metazoa</taxon>
        <taxon>Ecdysozoa</taxon>
        <taxon>Arthropoda</taxon>
        <taxon>Crustacea</taxon>
        <taxon>Multicrustacea</taxon>
        <taxon>Malacostraca</taxon>
        <taxon>Eumalacostraca</taxon>
        <taxon>Eucarida</taxon>
        <taxon>Decapoda</taxon>
        <taxon>Pleocyemata</taxon>
        <taxon>Brachyura</taxon>
        <taxon>Eubrachyura</taxon>
        <taxon>Portunoidea</taxon>
        <taxon>Portunidae</taxon>
        <taxon>Portuninae</taxon>
        <taxon>Portunus</taxon>
    </lineage>
</organism>
<protein>
    <submittedName>
        <fullName evidence="2">Uncharacterized protein</fullName>
    </submittedName>
</protein>
<dbReference type="AlphaFoldDB" id="A0A5B7CYW4"/>
<evidence type="ECO:0000256" key="1">
    <source>
        <dbReference type="SAM" id="MobiDB-lite"/>
    </source>
</evidence>
<accession>A0A5B7CYW4</accession>
<comment type="caution">
    <text evidence="2">The sequence shown here is derived from an EMBL/GenBank/DDBJ whole genome shotgun (WGS) entry which is preliminary data.</text>
</comment>
<proteinExistence type="predicted"/>
<keyword evidence="3" id="KW-1185">Reference proteome</keyword>
<evidence type="ECO:0000313" key="3">
    <source>
        <dbReference type="Proteomes" id="UP000324222"/>
    </source>
</evidence>
<sequence length="95" mass="10299">MDTVRVLTEAINFYLAGDRREAREGGGWDGRRCRVWEEGLLSGEAGVPKEEGGGGGGVVSGRERYELTTPPQLSSFSSWCPTSQPQRRPPSVCAT</sequence>
<name>A0A5B7CYW4_PORTR</name>
<dbReference type="EMBL" id="VSRR010000389">
    <property type="protein sequence ID" value="MPC14932.1"/>
    <property type="molecule type" value="Genomic_DNA"/>
</dbReference>
<evidence type="ECO:0000313" key="2">
    <source>
        <dbReference type="EMBL" id="MPC14932.1"/>
    </source>
</evidence>
<feature type="region of interest" description="Disordered" evidence="1">
    <location>
        <begin position="44"/>
        <end position="95"/>
    </location>
</feature>
<reference evidence="2 3" key="1">
    <citation type="submission" date="2019-05" db="EMBL/GenBank/DDBJ databases">
        <title>Another draft genome of Portunus trituberculatus and its Hox gene families provides insights of decapod evolution.</title>
        <authorList>
            <person name="Jeong J.-H."/>
            <person name="Song I."/>
            <person name="Kim S."/>
            <person name="Choi T."/>
            <person name="Kim D."/>
            <person name="Ryu S."/>
            <person name="Kim W."/>
        </authorList>
    </citation>
    <scope>NUCLEOTIDE SEQUENCE [LARGE SCALE GENOMIC DNA]</scope>
    <source>
        <tissue evidence="2">Muscle</tissue>
    </source>
</reference>
<dbReference type="Proteomes" id="UP000324222">
    <property type="component" value="Unassembled WGS sequence"/>
</dbReference>